<feature type="domain" description="RUN" evidence="6">
    <location>
        <begin position="1"/>
        <end position="73"/>
    </location>
</feature>
<dbReference type="SMART" id="SM00593">
    <property type="entry name" value="RUN"/>
    <property type="match status" value="1"/>
</dbReference>
<feature type="domain" description="CNH" evidence="5">
    <location>
        <begin position="133"/>
        <end position="401"/>
    </location>
</feature>
<dbReference type="GO" id="GO:0006914">
    <property type="term" value="P:autophagy"/>
    <property type="evidence" value="ECO:0007669"/>
    <property type="project" value="TreeGrafter"/>
</dbReference>
<evidence type="ECO:0008006" key="8">
    <source>
        <dbReference type="Google" id="ProtNLM"/>
    </source>
</evidence>
<keyword evidence="4" id="KW-0653">Protein transport</keyword>
<dbReference type="SUPFAM" id="SSF140741">
    <property type="entry name" value="RUN domain-like"/>
    <property type="match status" value="1"/>
</dbReference>
<dbReference type="InterPro" id="IPR032914">
    <property type="entry name" value="Vam6/VPS39/TRAP1"/>
</dbReference>
<proteinExistence type="predicted"/>
<dbReference type="InterPro" id="IPR001180">
    <property type="entry name" value="CNH_dom"/>
</dbReference>
<gene>
    <name evidence="7" type="ORF">TCNE_LOCUS11839</name>
</gene>
<keyword evidence="2" id="KW-0813">Transport</keyword>
<dbReference type="GO" id="GO:0034058">
    <property type="term" value="P:endosomal vesicle fusion"/>
    <property type="evidence" value="ECO:0007669"/>
    <property type="project" value="TreeGrafter"/>
</dbReference>
<organism evidence="7">
    <name type="scientific">Toxocara canis</name>
    <name type="common">Canine roundworm</name>
    <dbReference type="NCBI Taxonomy" id="6265"/>
    <lineage>
        <taxon>Eukaryota</taxon>
        <taxon>Metazoa</taxon>
        <taxon>Ecdysozoa</taxon>
        <taxon>Nematoda</taxon>
        <taxon>Chromadorea</taxon>
        <taxon>Rhabditida</taxon>
        <taxon>Spirurina</taxon>
        <taxon>Ascaridomorpha</taxon>
        <taxon>Ascaridoidea</taxon>
        <taxon>Toxocaridae</taxon>
        <taxon>Toxocara</taxon>
    </lineage>
</organism>
<dbReference type="Gene3D" id="1.20.58.900">
    <property type="match status" value="1"/>
</dbReference>
<evidence type="ECO:0000256" key="1">
    <source>
        <dbReference type="ARBA" id="ARBA00004496"/>
    </source>
</evidence>
<evidence type="ECO:0000256" key="3">
    <source>
        <dbReference type="ARBA" id="ARBA00022490"/>
    </source>
</evidence>
<sequence length="940" mass="107109">MKRSPDAMWKAFVSAALNEKKLPAWIRIIFRTRQIVETCFQPWAYVARTGCEDCYELLERLHKYHFELPVDLAVMQQLTNKLVSESTEYGTIGKNFLRDQCLIMGTDPFRLREVRFDASMCMASNEQTKDDNSIQVTCVDGSSKFLYFGTTHGNIVRLELHEEDHAEVRDVLQLPTKSAAVQLVAASAVECLIVVSASKMFYVDMNSLQVLSAGTSSNVVCIALNSDPVTEDPFALQIALATSNRMILACERSGKNSYVRQRINTEENVIAICYSRYCICYATQCEYFVYSITGNATLSLFPYQLESTKPLIVNIDTVRFPEEFLVSGMQGLAVFASSDGVSSRPPLVWGSDRVVSTVYHSPYIFALNSTSLIVFMCNEASEVHRMTVIEGTLLSNINGRIFLCVKDQIFMIDEVSWFDRAETLLAQNSVERALKLAEQSVLSASYDEEEILKMNRLKQKAALIYFRDEVFEECSDLAISCEMDPRELMFHYAHFEFPIPPFQVSDFNVDTVGEVDTTSAKHLDFLEEHLLRVRDLHWSKPYKQDLDTALVCLLSRRGNFLEENSVPQLLCSLDECKRWMCDRDRVPFYVSLALECGNVQDAFGTCRQLLNEGRLGANLHRLCLKNFSKITDPKTVLDSLEFLLQVGAASTVRSLENLSIEVDPVEVVKHLEPYRDQLIFYLERMKPLQMASLDTKLASLYVEEIVQLSQSMENDQKEIAKNYRTRLRHLLFESCNLDNEKVAHDMKRWPQFTVESVLLEGKTQASEECLERLLNDYHDYDAAELYCLHMNAKNKRLFRILLKSYLKVVKTQPEFKSRVVKMLQSINEPGDELEIISEFPDDWPLQAFSSFAAKALSTYTYRLHCDKFKTAALSMAMRHLTCELEGSTSAKIEIDDHTRCAACGTAIGSEEVALYPHSETLVHRSCTKYSHLCPKTNTIA</sequence>
<dbReference type="GO" id="GO:0005737">
    <property type="term" value="C:cytoplasm"/>
    <property type="evidence" value="ECO:0007669"/>
    <property type="project" value="UniProtKB-SubCell"/>
</dbReference>
<keyword evidence="3" id="KW-0963">Cytoplasm</keyword>
<evidence type="ECO:0000259" key="5">
    <source>
        <dbReference type="PROSITE" id="PS50219"/>
    </source>
</evidence>
<dbReference type="InterPro" id="IPR037213">
    <property type="entry name" value="Run_dom_sf"/>
</dbReference>
<evidence type="ECO:0000259" key="6">
    <source>
        <dbReference type="PROSITE" id="PS50826"/>
    </source>
</evidence>
<dbReference type="AlphaFoldDB" id="A0A3P7G3B0"/>
<dbReference type="PANTHER" id="PTHR12894">
    <property type="entry name" value="CNH DOMAIN CONTAINING"/>
    <property type="match status" value="1"/>
</dbReference>
<name>A0A3P7G3B0_TOXCA</name>
<dbReference type="GO" id="GO:0016020">
    <property type="term" value="C:membrane"/>
    <property type="evidence" value="ECO:0007669"/>
    <property type="project" value="TreeGrafter"/>
</dbReference>
<dbReference type="GO" id="GO:0015031">
    <property type="term" value="P:protein transport"/>
    <property type="evidence" value="ECO:0007669"/>
    <property type="project" value="UniProtKB-KW"/>
</dbReference>
<evidence type="ECO:0000313" key="7">
    <source>
        <dbReference type="EMBL" id="VDM43160.1"/>
    </source>
</evidence>
<dbReference type="EMBL" id="UYWY01021009">
    <property type="protein sequence ID" value="VDM43160.1"/>
    <property type="molecule type" value="Genomic_DNA"/>
</dbReference>
<dbReference type="PROSITE" id="PS50826">
    <property type="entry name" value="RUN"/>
    <property type="match status" value="1"/>
</dbReference>
<evidence type="ECO:0000256" key="4">
    <source>
        <dbReference type="ARBA" id="ARBA00022927"/>
    </source>
</evidence>
<accession>A0A3P7G3B0</accession>
<reference evidence="7" key="1">
    <citation type="submission" date="2018-11" db="EMBL/GenBank/DDBJ databases">
        <authorList>
            <consortium name="Pathogen Informatics"/>
        </authorList>
    </citation>
    <scope>NUCLEOTIDE SEQUENCE [LARGE SCALE GENOMIC DNA]</scope>
</reference>
<dbReference type="PROSITE" id="PS50219">
    <property type="entry name" value="CNH"/>
    <property type="match status" value="1"/>
</dbReference>
<comment type="subcellular location">
    <subcellularLocation>
        <location evidence="1">Cytoplasm</location>
    </subcellularLocation>
</comment>
<protein>
    <recommendedName>
        <fullName evidence="8">Transforming growth factor-beta receptor-associated protein 1</fullName>
    </recommendedName>
</protein>
<dbReference type="PANTHER" id="PTHR12894:SF27">
    <property type="entry name" value="TRANSFORMING GROWTH FACTOR-BETA RECEPTOR-ASSOCIATED PROTEIN 1"/>
    <property type="match status" value="1"/>
</dbReference>
<evidence type="ECO:0000256" key="2">
    <source>
        <dbReference type="ARBA" id="ARBA00022448"/>
    </source>
</evidence>
<dbReference type="Pfam" id="PF02759">
    <property type="entry name" value="RUN"/>
    <property type="match status" value="1"/>
</dbReference>
<dbReference type="InterPro" id="IPR004012">
    <property type="entry name" value="Run_dom"/>
</dbReference>